<evidence type="ECO:0000256" key="3">
    <source>
        <dbReference type="ARBA" id="ARBA00022448"/>
    </source>
</evidence>
<dbReference type="Pfam" id="PF02714">
    <property type="entry name" value="RSN1_7TM"/>
    <property type="match status" value="1"/>
</dbReference>
<organism evidence="12 13">
    <name type="scientific">Symbiochloris irregularis</name>
    <dbReference type="NCBI Taxonomy" id="706552"/>
    <lineage>
        <taxon>Eukaryota</taxon>
        <taxon>Viridiplantae</taxon>
        <taxon>Chlorophyta</taxon>
        <taxon>core chlorophytes</taxon>
        <taxon>Trebouxiophyceae</taxon>
        <taxon>Trebouxiales</taxon>
        <taxon>Trebouxiaceae</taxon>
        <taxon>Symbiochloris</taxon>
    </lineage>
</organism>
<feature type="transmembrane region" description="Helical" evidence="8">
    <location>
        <begin position="199"/>
        <end position="220"/>
    </location>
</feature>
<dbReference type="PANTHER" id="PTHR13018">
    <property type="entry name" value="PROBABLE MEMBRANE PROTEIN DUF221-RELATED"/>
    <property type="match status" value="1"/>
</dbReference>
<evidence type="ECO:0000256" key="7">
    <source>
        <dbReference type="SAM" id="MobiDB-lite"/>
    </source>
</evidence>
<feature type="transmembrane region" description="Helical" evidence="8">
    <location>
        <begin position="141"/>
        <end position="165"/>
    </location>
</feature>
<evidence type="ECO:0000313" key="13">
    <source>
        <dbReference type="Proteomes" id="UP001465755"/>
    </source>
</evidence>
<gene>
    <name evidence="12" type="ORF">WJX73_000229</name>
</gene>
<name>A0AAW1P936_9CHLO</name>
<dbReference type="Pfam" id="PF13967">
    <property type="entry name" value="RSN1_TM"/>
    <property type="match status" value="1"/>
</dbReference>
<accession>A0AAW1P936</accession>
<feature type="transmembrane region" description="Helical" evidence="8">
    <location>
        <begin position="1015"/>
        <end position="1040"/>
    </location>
</feature>
<feature type="region of interest" description="Disordered" evidence="7">
    <location>
        <begin position="309"/>
        <end position="519"/>
    </location>
</feature>
<proteinExistence type="inferred from homology"/>
<keyword evidence="4 8" id="KW-0812">Transmembrane</keyword>
<feature type="compositionally biased region" description="Polar residues" evidence="7">
    <location>
        <begin position="313"/>
        <end position="326"/>
    </location>
</feature>
<feature type="domain" description="CSC1/OSCA1-like N-terminal transmembrane" evidence="10">
    <location>
        <begin position="64"/>
        <end position="221"/>
    </location>
</feature>
<feature type="compositionally biased region" description="Pro residues" evidence="7">
    <location>
        <begin position="17"/>
        <end position="38"/>
    </location>
</feature>
<dbReference type="InterPro" id="IPR032880">
    <property type="entry name" value="CSC1/OSCA1-like_N"/>
</dbReference>
<feature type="compositionally biased region" description="Polar residues" evidence="7">
    <location>
        <begin position="747"/>
        <end position="760"/>
    </location>
</feature>
<keyword evidence="5 8" id="KW-1133">Transmembrane helix</keyword>
<feature type="domain" description="CSC1/OSCA1-like cytosolic" evidence="11">
    <location>
        <begin position="805"/>
        <end position="953"/>
    </location>
</feature>
<dbReference type="AlphaFoldDB" id="A0AAW1P936"/>
<evidence type="ECO:0000256" key="8">
    <source>
        <dbReference type="SAM" id="Phobius"/>
    </source>
</evidence>
<keyword evidence="3" id="KW-0813">Transport</keyword>
<keyword evidence="13" id="KW-1185">Reference proteome</keyword>
<dbReference type="Pfam" id="PF14703">
    <property type="entry name" value="PHM7_cyt"/>
    <property type="match status" value="1"/>
</dbReference>
<comment type="similarity">
    <text evidence="2">Belongs to the CSC1 (TC 1.A.17) family.</text>
</comment>
<comment type="caution">
    <text evidence="12">The sequence shown here is derived from an EMBL/GenBank/DDBJ whole genome shotgun (WGS) entry which is preliminary data.</text>
</comment>
<feature type="region of interest" description="Disordered" evidence="7">
    <location>
        <begin position="1"/>
        <end position="38"/>
    </location>
</feature>
<evidence type="ECO:0000256" key="2">
    <source>
        <dbReference type="ARBA" id="ARBA00007779"/>
    </source>
</evidence>
<evidence type="ECO:0000259" key="11">
    <source>
        <dbReference type="Pfam" id="PF14703"/>
    </source>
</evidence>
<evidence type="ECO:0000256" key="5">
    <source>
        <dbReference type="ARBA" id="ARBA00022989"/>
    </source>
</evidence>
<evidence type="ECO:0008006" key="14">
    <source>
        <dbReference type="Google" id="ProtNLM"/>
    </source>
</evidence>
<dbReference type="InterPro" id="IPR027815">
    <property type="entry name" value="CSC1/OSCA1-like_cyt"/>
</dbReference>
<comment type="subcellular location">
    <subcellularLocation>
        <location evidence="1">Membrane</location>
        <topology evidence="1">Multi-pass membrane protein</topology>
    </subcellularLocation>
</comment>
<dbReference type="Proteomes" id="UP001465755">
    <property type="component" value="Unassembled WGS sequence"/>
</dbReference>
<dbReference type="GO" id="GO:0005886">
    <property type="term" value="C:plasma membrane"/>
    <property type="evidence" value="ECO:0007669"/>
    <property type="project" value="TreeGrafter"/>
</dbReference>
<sequence length="1258" mass="138294">MSAQAPAPSNSSNFSSPSPPPYSPPPSPYQGLTPPPPSTYQTCSANSTLLLCQPDYTNYSDGRIVTSLWIFAAVGGVCLLVFGVLRNRIGIYQTRLDLPNVPVRPPKLPLGGISQLWSWLYPVFSTSDAEIVHTSGLDSLMVIWTTTMGIQLLLPLMILGLIILLPVNMTGNRSNANSAQQNVSGFTRLTLANLSKGSALYWVPFVYVYIVILYTCWLLVKYYQQYVVLRQHYLTGGEALINEWHQQFMEHKEQEVKEGGHNVIEKRDKKTILQNIRRMFDPSHPMDTIAEELDDAASGISSRKGPIGAALTRINTMQRRNSFTRSNSDKGHWISNAQSKGPSLASASVGAHSGRMAEARVGSFTGGRSSSSRMSPARSGSPQGLTRSLTSSRDSSPPCPHPPTDAPDGIRSDSLQERPVHSGALPVPSRLGLQPLDTIQPHMDLQRQSAEATAHTPHRLSRVSPQAAVRQSIDSRHVSQDGSNDLMGTRDGAGEHHAPTQANMERPSAALSPQQSTTTVDLFDSPVACDPVSLYETHMHKEDDAGRERVTKWWKARQLADGRTLVGKPSVAWRKVVNADSGDGAMVGVNAQQYVVLVMDVPNLQHERRTLKRRAARRRWWWRLWFNWTVFFRRHIMLQTNVMDRQTLSRAGSAAVSPALKAAASRDLEAAEKGSLARKASQTPKAPPKEPLAPTKGATTNPLFVDSPPEAPSKILGTLKDPQSNIQAVKAPLPPNDITSDHPRSALGSNPSVGAQQNVNAKARAREESDGAVTSPFQEASMKAASDRESDANEDDDLESLYGQEVSSDELVRSTFSFLFPNTFQDILPVYNHKKLDLLLLKWNKACAKLEAAEAAFLGGQRPQCRIGGCCCCGGEMVDAIDHWAEHVRKLEKEIVEEREQVLAEGGAETNSYFVFFSSQTDAAVAAQANLHPEDGHSFRVVEAPGPEEVNWSALWLSWQGRDIREIVVLIPILIFLLIPIGLFSGAVAQLTVGVCGNVDGKFYSAWWCKQNNTARAIVTAILPSILLTVWQTVVMPLVLYRCVLAEGRWPSFSSVDRRIAALFFVWDVFNVFIGAMLGGSIFSQLDNMINDPGSIPRLIGTALPASSNFFIKLPGIAGSGNDSLQQMFQHVGMLPTLFRLCGCCTPKIWDSVFTCVVWSLFIMELFTGCIFMANGSYAQATILWVTTTPFLYKFHQYCTIRYGQAVKHIPLEMAAAAPPAQVNPRVYLPPALRPGCTGWHPEYGKAWRIGACLFYTF</sequence>
<feature type="compositionally biased region" description="Basic and acidic residues" evidence="7">
    <location>
        <begin position="408"/>
        <end position="420"/>
    </location>
</feature>
<evidence type="ECO:0000256" key="1">
    <source>
        <dbReference type="ARBA" id="ARBA00004141"/>
    </source>
</evidence>
<feature type="transmembrane region" description="Helical" evidence="8">
    <location>
        <begin position="967"/>
        <end position="995"/>
    </location>
</feature>
<evidence type="ECO:0000256" key="4">
    <source>
        <dbReference type="ARBA" id="ARBA00022692"/>
    </source>
</evidence>
<dbReference type="EMBL" id="JALJOQ010000049">
    <property type="protein sequence ID" value="KAK9804567.1"/>
    <property type="molecule type" value="Genomic_DNA"/>
</dbReference>
<evidence type="ECO:0000313" key="12">
    <source>
        <dbReference type="EMBL" id="KAK9804567.1"/>
    </source>
</evidence>
<dbReference type="GO" id="GO:0005227">
    <property type="term" value="F:calcium-activated cation channel activity"/>
    <property type="evidence" value="ECO:0007669"/>
    <property type="project" value="InterPro"/>
</dbReference>
<feature type="transmembrane region" description="Helical" evidence="8">
    <location>
        <begin position="64"/>
        <end position="85"/>
    </location>
</feature>
<protein>
    <recommendedName>
        <fullName evidence="14">CSC1/OSCA1-like 7TM region domain-containing protein</fullName>
    </recommendedName>
</protein>
<dbReference type="InterPro" id="IPR045122">
    <property type="entry name" value="Csc1-like"/>
</dbReference>
<feature type="domain" description="CSC1/OSCA1-like 7TM region" evidence="9">
    <location>
        <begin position="970"/>
        <end position="1114"/>
    </location>
</feature>
<feature type="region of interest" description="Disordered" evidence="7">
    <location>
        <begin position="671"/>
        <end position="795"/>
    </location>
</feature>
<evidence type="ECO:0000259" key="9">
    <source>
        <dbReference type="Pfam" id="PF02714"/>
    </source>
</evidence>
<keyword evidence="6 8" id="KW-0472">Membrane</keyword>
<feature type="compositionally biased region" description="Low complexity" evidence="7">
    <location>
        <begin position="1"/>
        <end position="16"/>
    </location>
</feature>
<feature type="transmembrane region" description="Helical" evidence="8">
    <location>
        <begin position="1060"/>
        <end position="1083"/>
    </location>
</feature>
<dbReference type="PANTHER" id="PTHR13018:SF5">
    <property type="entry name" value="RE44586P"/>
    <property type="match status" value="1"/>
</dbReference>
<feature type="compositionally biased region" description="Low complexity" evidence="7">
    <location>
        <begin position="360"/>
        <end position="396"/>
    </location>
</feature>
<evidence type="ECO:0000259" key="10">
    <source>
        <dbReference type="Pfam" id="PF13967"/>
    </source>
</evidence>
<dbReference type="InterPro" id="IPR003864">
    <property type="entry name" value="CSC1/OSCA1-like_7TM"/>
</dbReference>
<evidence type="ECO:0000256" key="6">
    <source>
        <dbReference type="ARBA" id="ARBA00023136"/>
    </source>
</evidence>
<reference evidence="12 13" key="1">
    <citation type="journal article" date="2024" name="Nat. Commun.">
        <title>Phylogenomics reveals the evolutionary origins of lichenization in chlorophyte algae.</title>
        <authorList>
            <person name="Puginier C."/>
            <person name="Libourel C."/>
            <person name="Otte J."/>
            <person name="Skaloud P."/>
            <person name="Haon M."/>
            <person name="Grisel S."/>
            <person name="Petersen M."/>
            <person name="Berrin J.G."/>
            <person name="Delaux P.M."/>
            <person name="Dal Grande F."/>
            <person name="Keller J."/>
        </authorList>
    </citation>
    <scope>NUCLEOTIDE SEQUENCE [LARGE SCALE GENOMIC DNA]</scope>
    <source>
        <strain evidence="12 13">SAG 2036</strain>
    </source>
</reference>